<keyword evidence="1" id="KW-0812">Transmembrane</keyword>
<keyword evidence="3" id="KW-1185">Reference proteome</keyword>
<evidence type="ECO:0000313" key="3">
    <source>
        <dbReference type="Proteomes" id="UP000007570"/>
    </source>
</evidence>
<proteinExistence type="predicted"/>
<evidence type="ECO:0000313" key="2">
    <source>
        <dbReference type="EMBL" id="AFD04026.1"/>
    </source>
</evidence>
<dbReference type="InterPro" id="IPR058376">
    <property type="entry name" value="DUF8063"/>
</dbReference>
<dbReference type="KEGG" id="vg:11948292"/>
<name>H9ABQ6_9VIRU</name>
<dbReference type="RefSeq" id="YP_005454299.1">
    <property type="nucleotide sequence ID" value="NC_017090.1"/>
</dbReference>
<reference evidence="2 3" key="1">
    <citation type="journal article" date="2012" name="Nucleic Acids Res.">
        <title>Related haloarchaeal pleomorphic viruses contain different genome types.</title>
        <authorList>
            <person name="Sencilo A."/>
            <person name="Paulin L."/>
            <person name="Kellner S."/>
            <person name="Helm M."/>
            <person name="Roine E."/>
        </authorList>
    </citation>
    <scope>NUCLEOTIDE SEQUENCE [LARGE SCALE GENOMIC DNA]</scope>
</reference>
<evidence type="ECO:0000256" key="1">
    <source>
        <dbReference type="SAM" id="Phobius"/>
    </source>
</evidence>
<dbReference type="EMBL" id="JN882267">
    <property type="protein sequence ID" value="AFD04026.1"/>
    <property type="molecule type" value="Genomic_DNA"/>
</dbReference>
<keyword evidence="1" id="KW-1133">Transmembrane helix</keyword>
<feature type="transmembrane region" description="Helical" evidence="1">
    <location>
        <begin position="152"/>
        <end position="171"/>
    </location>
</feature>
<protein>
    <submittedName>
        <fullName evidence="2">ORF5</fullName>
    </submittedName>
</protein>
<gene>
    <name evidence="2" type="primary">ORF5</name>
</gene>
<sequence>MKRYFLVLLVLSATVLGGVGTVAAQSENESASDTTPEQVGEQTELQLSPAVKIVEWRHVNGSFVVVVQSKIPTRITIDDAGAAAEALRSDRSSELVEGAFRSYNVAPGRTTLRFDARVVDGESAVSITSTNSNARAFLKTGAIGGGRAPIDWETVAALVLAAACGAGFWTYREMKRRWAEKNETIERIV</sequence>
<organism evidence="2 3">
    <name type="scientific">Halogeometricum pleomorphic virus 1</name>
    <dbReference type="NCBI Taxonomy" id="1156722"/>
    <lineage>
        <taxon>Viruses</taxon>
        <taxon>Monodnaviria</taxon>
        <taxon>Trapavirae</taxon>
        <taxon>Saleviricota</taxon>
        <taxon>Huolimaviricetes</taxon>
        <taxon>Haloruvirales</taxon>
        <taxon>Pleolipoviridae</taxon>
        <taxon>Betapleolipovirus</taxon>
        <taxon>Betapleolipovirus halogeometrici</taxon>
        <taxon>Betapleolipovirus HGPV1</taxon>
    </lineage>
</organism>
<accession>H9ABQ6</accession>
<keyword evidence="1" id="KW-0472">Membrane</keyword>
<dbReference type="Proteomes" id="UP000007570">
    <property type="component" value="Segment"/>
</dbReference>
<dbReference type="GeneID" id="11948292"/>
<dbReference type="Pfam" id="PF26259">
    <property type="entry name" value="DUF8063"/>
    <property type="match status" value="1"/>
</dbReference>